<keyword evidence="2" id="KW-1185">Reference proteome</keyword>
<proteinExistence type="predicted"/>
<name>A0A0C3NZ31_PISTI</name>
<dbReference type="EMBL" id="KN831995">
    <property type="protein sequence ID" value="KIO00551.1"/>
    <property type="molecule type" value="Genomic_DNA"/>
</dbReference>
<protein>
    <submittedName>
        <fullName evidence="1">Uncharacterized protein</fullName>
    </submittedName>
</protein>
<gene>
    <name evidence="1" type="ORF">M404DRAFT_29479</name>
</gene>
<dbReference type="InParanoid" id="A0A0C3NZ31"/>
<dbReference type="AlphaFoldDB" id="A0A0C3NZ31"/>
<evidence type="ECO:0000313" key="2">
    <source>
        <dbReference type="Proteomes" id="UP000054217"/>
    </source>
</evidence>
<evidence type="ECO:0000313" key="1">
    <source>
        <dbReference type="EMBL" id="KIO00551.1"/>
    </source>
</evidence>
<organism evidence="1 2">
    <name type="scientific">Pisolithus tinctorius Marx 270</name>
    <dbReference type="NCBI Taxonomy" id="870435"/>
    <lineage>
        <taxon>Eukaryota</taxon>
        <taxon>Fungi</taxon>
        <taxon>Dikarya</taxon>
        <taxon>Basidiomycota</taxon>
        <taxon>Agaricomycotina</taxon>
        <taxon>Agaricomycetes</taxon>
        <taxon>Agaricomycetidae</taxon>
        <taxon>Boletales</taxon>
        <taxon>Sclerodermatineae</taxon>
        <taxon>Pisolithaceae</taxon>
        <taxon>Pisolithus</taxon>
    </lineage>
</organism>
<dbReference type="Proteomes" id="UP000054217">
    <property type="component" value="Unassembled WGS sequence"/>
</dbReference>
<reference evidence="2" key="2">
    <citation type="submission" date="2015-01" db="EMBL/GenBank/DDBJ databases">
        <title>Evolutionary Origins and Diversification of the Mycorrhizal Mutualists.</title>
        <authorList>
            <consortium name="DOE Joint Genome Institute"/>
            <consortium name="Mycorrhizal Genomics Consortium"/>
            <person name="Kohler A."/>
            <person name="Kuo A."/>
            <person name="Nagy L.G."/>
            <person name="Floudas D."/>
            <person name="Copeland A."/>
            <person name="Barry K.W."/>
            <person name="Cichocki N."/>
            <person name="Veneault-Fourrey C."/>
            <person name="LaButti K."/>
            <person name="Lindquist E.A."/>
            <person name="Lipzen A."/>
            <person name="Lundell T."/>
            <person name="Morin E."/>
            <person name="Murat C."/>
            <person name="Riley R."/>
            <person name="Ohm R."/>
            <person name="Sun H."/>
            <person name="Tunlid A."/>
            <person name="Henrissat B."/>
            <person name="Grigoriev I.V."/>
            <person name="Hibbett D.S."/>
            <person name="Martin F."/>
        </authorList>
    </citation>
    <scope>NUCLEOTIDE SEQUENCE [LARGE SCALE GENOMIC DNA]</scope>
    <source>
        <strain evidence="2">Marx 270</strain>
    </source>
</reference>
<reference evidence="1 2" key="1">
    <citation type="submission" date="2014-04" db="EMBL/GenBank/DDBJ databases">
        <authorList>
            <consortium name="DOE Joint Genome Institute"/>
            <person name="Kuo A."/>
            <person name="Kohler A."/>
            <person name="Costa M.D."/>
            <person name="Nagy L.G."/>
            <person name="Floudas D."/>
            <person name="Copeland A."/>
            <person name="Barry K.W."/>
            <person name="Cichocki N."/>
            <person name="Veneault-Fourrey C."/>
            <person name="LaButti K."/>
            <person name="Lindquist E.A."/>
            <person name="Lipzen A."/>
            <person name="Lundell T."/>
            <person name="Morin E."/>
            <person name="Murat C."/>
            <person name="Sun H."/>
            <person name="Tunlid A."/>
            <person name="Henrissat B."/>
            <person name="Grigoriev I.V."/>
            <person name="Hibbett D.S."/>
            <person name="Martin F."/>
            <person name="Nordberg H.P."/>
            <person name="Cantor M.N."/>
            <person name="Hua S.X."/>
        </authorList>
    </citation>
    <scope>NUCLEOTIDE SEQUENCE [LARGE SCALE GENOMIC DNA]</scope>
    <source>
        <strain evidence="1 2">Marx 270</strain>
    </source>
</reference>
<sequence length="203" mass="22863">MATHHCDYCLKTISTLAGVKRHISQLAACQQQWKQVLEGTASTASVDKDHQLDDGQLEYMPNLASDWHYEPSNDGLDLLEGPLVQQFQPCAEPEHFDPLPRHASVEDVKDGSSLASDGRFIKQYTGFATRILGSCATMFEEMEKTEQKNNNNQWAPFQNKNDWDLAHFLMKNMGQTKINEFLKLSLVCIGTLTTLEDNDITIA</sequence>
<accession>A0A0C3NZ31</accession>
<dbReference type="HOGENOM" id="CLU_006344_3_0_1"/>
<dbReference type="OrthoDB" id="2687653at2759"/>